<organism evidence="2">
    <name type="scientific">Brevibacterium koreense</name>
    <dbReference type="NCBI Taxonomy" id="3140787"/>
    <lineage>
        <taxon>Bacteria</taxon>
        <taxon>Bacillati</taxon>
        <taxon>Actinomycetota</taxon>
        <taxon>Actinomycetes</taxon>
        <taxon>Micrococcales</taxon>
        <taxon>Brevibacteriaceae</taxon>
        <taxon>Brevibacterium</taxon>
    </lineage>
</organism>
<feature type="transmembrane region" description="Helical" evidence="1">
    <location>
        <begin position="59"/>
        <end position="83"/>
    </location>
</feature>
<reference evidence="2" key="1">
    <citation type="submission" date="2024-06" db="EMBL/GenBank/DDBJ databases">
        <title>Brevibacterium koreense sp. nov., isolated from jogae-jeotgal, a Korean fermented seafood.</title>
        <authorList>
            <person name="Whon T.W."/>
            <person name="Nam S."/>
            <person name="Kim Y."/>
        </authorList>
    </citation>
    <scope>NUCLEOTIDE SEQUENCE</scope>
    <source>
        <strain evidence="2">CBA3109</strain>
    </source>
</reference>
<dbReference type="AlphaFoldDB" id="A0AAU7UNU6"/>
<dbReference type="RefSeq" id="WP_350271089.1">
    <property type="nucleotide sequence ID" value="NZ_CP158281.1"/>
</dbReference>
<proteinExistence type="predicted"/>
<evidence type="ECO:0000256" key="1">
    <source>
        <dbReference type="SAM" id="Phobius"/>
    </source>
</evidence>
<keyword evidence="1" id="KW-1133">Transmembrane helix</keyword>
<dbReference type="EMBL" id="CP158281">
    <property type="protein sequence ID" value="XBV90331.1"/>
    <property type="molecule type" value="Genomic_DNA"/>
</dbReference>
<protein>
    <submittedName>
        <fullName evidence="2">Uncharacterized protein</fullName>
    </submittedName>
</protein>
<sequence length="834" mass="91712">MQTTFLSVGFAGLAIAAQLFAEAPLAIGASRGRVLKYIGADRFVGIGLVGNVVIGIETIWLSSGLGVLGIAIVWFAPTVVLLVGSTVKLVKLFGHPSLLDEVVRTSLVESLSSRLEEVSRRYSVATKQLDGLVTSGWSHLNLRSSTITLRIPVPQGGGLIKAIKSNAVKQALDTLAPRVTENRSTKAESSGRYVPPQITLDVEPGDRTRLDETAFRVITHEPLDGSEQRRIIRLLQSSIEFESSGAVTPDEETDREIANLKDAVGENIRSGAFATAERAVELLGHVVRGAWMIQRDGFDSSRRASFTRRDWLLRSIGEVEQDAVLSPRAAGMFVDQAMTRALEAPRMGSSEYVDECLRSFTRIWLDVLQQGGTEFDQLIGRIVVCVQNLAVLTAPDQREHLSSRATWAMVELVKLALDAHKPKAAILAAEELGGLFQYSDQDGTQRAHVRAGQLVLAGWLEYLSGKGDARDSADAELRALVTPHGTWAEILSARNLAERGETPFSRWDWWEMKFSGSAHAQSLELSHYIDRAQVAALALSYGPLPPANDQQTASEYQRLLGVLDERTTDLTTMELRLMERFLDEIGRWQTAEDARLTTEPLSGKRVDALRTSLGEALDADQRLADRIPHANTVPKEADTSRPILGMNLRIPRHYLVDKIFNQTYADPAELGSVIARGFTDGEESRIVGVLRSLQDELFEPSAQAICRQIDALGDKAEHYVLLTPYGGLMDLVGWYSTEFSQARNQVAHIESSMLASEMILFDSQTTLVSCRRPEEKEGLTSVGNTSVALGVFEDVLDGDEPQVRVETGEYFVVWPGGVPRVYRFGGESDGPRRH</sequence>
<keyword evidence="1" id="KW-0472">Membrane</keyword>
<name>A0AAU7UNU6_9MICO</name>
<gene>
    <name evidence="2" type="ORF">AAFP32_06295</name>
</gene>
<dbReference type="KEGG" id="bkr:AAFP32_06295"/>
<evidence type="ECO:0000313" key="2">
    <source>
        <dbReference type="EMBL" id="XBV90331.1"/>
    </source>
</evidence>
<accession>A0AAU7UNU6</accession>
<keyword evidence="1" id="KW-0812">Transmembrane</keyword>